<dbReference type="Pfam" id="PF00753">
    <property type="entry name" value="Lactamase_B"/>
    <property type="match status" value="1"/>
</dbReference>
<proteinExistence type="predicted"/>
<feature type="domain" description="Metallo-beta-lactamase" evidence="1">
    <location>
        <begin position="22"/>
        <end position="228"/>
    </location>
</feature>
<reference evidence="2 3" key="1">
    <citation type="submission" date="2020-08" db="EMBL/GenBank/DDBJ databases">
        <title>Genomic Encyclopedia of Type Strains, Phase IV (KMG-IV): sequencing the most valuable type-strain genomes for metagenomic binning, comparative biology and taxonomic classification.</title>
        <authorList>
            <person name="Goeker M."/>
        </authorList>
    </citation>
    <scope>NUCLEOTIDE SEQUENCE [LARGE SCALE GENOMIC DNA]</scope>
    <source>
        <strain evidence="2 3">DSM 103526</strain>
    </source>
</reference>
<dbReference type="InterPro" id="IPR050662">
    <property type="entry name" value="Sec-metab_biosynth-thioest"/>
</dbReference>
<organism evidence="2 3">
    <name type="scientific">Anaerosolibacter carboniphilus</name>
    <dbReference type="NCBI Taxonomy" id="1417629"/>
    <lineage>
        <taxon>Bacteria</taxon>
        <taxon>Bacillati</taxon>
        <taxon>Bacillota</taxon>
        <taxon>Clostridia</taxon>
        <taxon>Peptostreptococcales</taxon>
        <taxon>Thermotaleaceae</taxon>
        <taxon>Anaerosolibacter</taxon>
    </lineage>
</organism>
<protein>
    <submittedName>
        <fullName evidence="2">Glyoxylase-like metal-dependent hydrolase (Beta-lactamase superfamily II)</fullName>
    </submittedName>
</protein>
<comment type="caution">
    <text evidence="2">The sequence shown here is derived from an EMBL/GenBank/DDBJ whole genome shotgun (WGS) entry which is preliminary data.</text>
</comment>
<accession>A0A841KW37</accession>
<keyword evidence="3" id="KW-1185">Reference proteome</keyword>
<dbReference type="RefSeq" id="WP_207726823.1">
    <property type="nucleotide sequence ID" value="NZ_JACHEN010000002.1"/>
</dbReference>
<dbReference type="InterPro" id="IPR001279">
    <property type="entry name" value="Metallo-B-lactamas"/>
</dbReference>
<dbReference type="Proteomes" id="UP000579281">
    <property type="component" value="Unassembled WGS sequence"/>
</dbReference>
<dbReference type="Gene3D" id="1.10.10.10">
    <property type="entry name" value="Winged helix-like DNA-binding domain superfamily/Winged helix DNA-binding domain"/>
    <property type="match status" value="1"/>
</dbReference>
<dbReference type="SMART" id="SM00849">
    <property type="entry name" value="Lactamase_B"/>
    <property type="match status" value="1"/>
</dbReference>
<dbReference type="EMBL" id="JACHEN010000002">
    <property type="protein sequence ID" value="MBB6214399.1"/>
    <property type="molecule type" value="Genomic_DNA"/>
</dbReference>
<dbReference type="Gene3D" id="3.60.15.10">
    <property type="entry name" value="Ribonuclease Z/Hydroxyacylglutathione hydrolase-like"/>
    <property type="match status" value="1"/>
</dbReference>
<sequence>MIQVYPNIYQLEIPLPNNPLKAINSYIIVSEDRNLIIDTGFNIEICRDALMKGVQELGIDLKKTNLLITHLHSDHSGLAAALNQEGVKVYAGAIDGNMINEMTKREYWEKFEAYNTLFGLGKDGISFEEHPGYKYSPKKPIDFDSLREGDILDLGEYVFQVVDIPGHTPGHIGLYERKHKLFFGGDHILDKITPNIAFWGFDQDILSVYFNSLKKVYGYDIDYLFTAHRNVLRDHKRRIDELLQHHKKRLDEIMEIIKNERRTVRDIAARMHWDLRYDTWEDFPGPQKWFAAGEAMSHLEHLVSVGAAEKAKENGILYYQQKPSF</sequence>
<evidence type="ECO:0000313" key="2">
    <source>
        <dbReference type="EMBL" id="MBB6214399.1"/>
    </source>
</evidence>
<evidence type="ECO:0000313" key="3">
    <source>
        <dbReference type="Proteomes" id="UP000579281"/>
    </source>
</evidence>
<dbReference type="PANTHER" id="PTHR23131:SF4">
    <property type="entry name" value="METALLO-BETA-LACTAMASE SUPERFAMILY POTEIN"/>
    <property type="match status" value="1"/>
</dbReference>
<dbReference type="InterPro" id="IPR036866">
    <property type="entry name" value="RibonucZ/Hydroxyglut_hydro"/>
</dbReference>
<dbReference type="SUPFAM" id="SSF56281">
    <property type="entry name" value="Metallo-hydrolase/oxidoreductase"/>
    <property type="match status" value="1"/>
</dbReference>
<name>A0A841KW37_9FIRM</name>
<evidence type="ECO:0000259" key="1">
    <source>
        <dbReference type="SMART" id="SM00849"/>
    </source>
</evidence>
<gene>
    <name evidence="2" type="ORF">HNQ80_000479</name>
</gene>
<keyword evidence="2" id="KW-0378">Hydrolase</keyword>
<dbReference type="PANTHER" id="PTHR23131">
    <property type="entry name" value="ENDORIBONUCLEASE LACTB2"/>
    <property type="match status" value="1"/>
</dbReference>
<dbReference type="AlphaFoldDB" id="A0A841KW37"/>
<dbReference type="GO" id="GO:0016787">
    <property type="term" value="F:hydrolase activity"/>
    <property type="evidence" value="ECO:0007669"/>
    <property type="project" value="UniProtKB-KW"/>
</dbReference>
<dbReference type="InterPro" id="IPR036388">
    <property type="entry name" value="WH-like_DNA-bd_sf"/>
</dbReference>